<dbReference type="FunFam" id="3.30.70.600:FF:000003">
    <property type="entry name" value="30S ribosomal protein S10"/>
    <property type="match status" value="1"/>
</dbReference>
<dbReference type="Gene3D" id="3.30.70.600">
    <property type="entry name" value="Ribosomal protein S10 domain"/>
    <property type="match status" value="1"/>
</dbReference>
<evidence type="ECO:0000256" key="1">
    <source>
        <dbReference type="ARBA" id="ARBA00007102"/>
    </source>
</evidence>
<dbReference type="SMART" id="SM01403">
    <property type="entry name" value="Ribosomal_S10"/>
    <property type="match status" value="1"/>
</dbReference>
<keyword evidence="3" id="KW-0687">Ribonucleoprotein</keyword>
<comment type="caution">
    <text evidence="8">The sequence shown here is derived from an EMBL/GenBank/DDBJ whole genome shotgun (WGS) entry which is preliminary data.</text>
</comment>
<dbReference type="OrthoDB" id="366214at2759"/>
<organism evidence="8 9">
    <name type="scientific">Botryosphaeria dothidea</name>
    <dbReference type="NCBI Taxonomy" id="55169"/>
    <lineage>
        <taxon>Eukaryota</taxon>
        <taxon>Fungi</taxon>
        <taxon>Dikarya</taxon>
        <taxon>Ascomycota</taxon>
        <taxon>Pezizomycotina</taxon>
        <taxon>Dothideomycetes</taxon>
        <taxon>Dothideomycetes incertae sedis</taxon>
        <taxon>Botryosphaeriales</taxon>
        <taxon>Botryosphaeriaceae</taxon>
        <taxon>Botryosphaeria</taxon>
    </lineage>
</organism>
<gene>
    <name evidence="8" type="ORF">GTA08_BOTSDO09231</name>
</gene>
<proteinExistence type="inferred from homology"/>
<dbReference type="EMBL" id="WWBZ02000062">
    <property type="protein sequence ID" value="KAF4303271.1"/>
    <property type="molecule type" value="Genomic_DNA"/>
</dbReference>
<evidence type="ECO:0000256" key="5">
    <source>
        <dbReference type="ARBA" id="ARBA00042916"/>
    </source>
</evidence>
<name>A0A8H4ILF1_9PEZI</name>
<comment type="similarity">
    <text evidence="1">Belongs to the universal ribosomal protein uS10 family.</text>
</comment>
<dbReference type="GO" id="GO:0006412">
    <property type="term" value="P:translation"/>
    <property type="evidence" value="ECO:0007669"/>
    <property type="project" value="InterPro"/>
</dbReference>
<protein>
    <recommendedName>
        <fullName evidence="4">Small ribosomal subunit protein uS10m</fullName>
    </recommendedName>
    <alternativeName>
        <fullName evidence="5">37S ribosomal protein S10, mitochondrial</fullName>
    </alternativeName>
    <alternativeName>
        <fullName evidence="6">Mitochondrial ribosomal small subunit protein 10</fullName>
    </alternativeName>
</protein>
<evidence type="ECO:0000313" key="9">
    <source>
        <dbReference type="Proteomes" id="UP000572817"/>
    </source>
</evidence>
<dbReference type="SUPFAM" id="SSF54999">
    <property type="entry name" value="Ribosomal protein S10"/>
    <property type="match status" value="1"/>
</dbReference>
<dbReference type="Proteomes" id="UP000572817">
    <property type="component" value="Unassembled WGS sequence"/>
</dbReference>
<keyword evidence="2 8" id="KW-0689">Ribosomal protein</keyword>
<dbReference type="GO" id="GO:0005840">
    <property type="term" value="C:ribosome"/>
    <property type="evidence" value="ECO:0007669"/>
    <property type="project" value="UniProtKB-KW"/>
</dbReference>
<dbReference type="InterPro" id="IPR027486">
    <property type="entry name" value="Ribosomal_uS10_dom"/>
</dbReference>
<dbReference type="AlphaFoldDB" id="A0A8H4ILF1"/>
<evidence type="ECO:0000256" key="4">
    <source>
        <dbReference type="ARBA" id="ARBA00035261"/>
    </source>
</evidence>
<evidence type="ECO:0000256" key="6">
    <source>
        <dbReference type="ARBA" id="ARBA00078476"/>
    </source>
</evidence>
<dbReference type="InterPro" id="IPR001848">
    <property type="entry name" value="Ribosomal_uS10"/>
</dbReference>
<accession>A0A8H4ILF1</accession>
<feature type="domain" description="Small ribosomal subunit protein uS10" evidence="7">
    <location>
        <begin position="102"/>
        <end position="199"/>
    </location>
</feature>
<evidence type="ECO:0000256" key="3">
    <source>
        <dbReference type="ARBA" id="ARBA00023274"/>
    </source>
</evidence>
<evidence type="ECO:0000313" key="8">
    <source>
        <dbReference type="EMBL" id="KAF4303271.1"/>
    </source>
</evidence>
<keyword evidence="9" id="KW-1185">Reference proteome</keyword>
<evidence type="ECO:0000259" key="7">
    <source>
        <dbReference type="SMART" id="SM01403"/>
    </source>
</evidence>
<sequence length="268" mass="30748">MAAPAYLRPPFGALKRVKISPSTAVPCQRFYNNTLDGFRLSNIDVEETAAKRGIAMPPTEETPDISTATKDALKELRRPRNVEAIFKRPLRRPAQYGIPVCDLQLRTFSVRNMEFFADFAMRAAYYLGLSAKGPIPLPRKIERWTVPRANFVFKKSQENFERITLRRLIQIQDGDPEVVKLWLAFLQKHQYHGVGMKANVFEFEKLDVGKALDEQAQKEQAKVDETWKGFGRRKDAPEQPEELLEIINSEPVRKAGMDMPLGRNSWDK</sequence>
<dbReference type="GO" id="GO:0003735">
    <property type="term" value="F:structural constituent of ribosome"/>
    <property type="evidence" value="ECO:0007669"/>
    <property type="project" value="InterPro"/>
</dbReference>
<dbReference type="PANTHER" id="PTHR11700">
    <property type="entry name" value="30S RIBOSOMAL PROTEIN S10 FAMILY MEMBER"/>
    <property type="match status" value="1"/>
</dbReference>
<dbReference type="GO" id="GO:1990904">
    <property type="term" value="C:ribonucleoprotein complex"/>
    <property type="evidence" value="ECO:0007669"/>
    <property type="project" value="UniProtKB-KW"/>
</dbReference>
<dbReference type="HAMAP" id="MF_00508">
    <property type="entry name" value="Ribosomal_uS10"/>
    <property type="match status" value="1"/>
</dbReference>
<dbReference type="InterPro" id="IPR036838">
    <property type="entry name" value="Ribosomal_uS10_dom_sf"/>
</dbReference>
<reference evidence="8" key="1">
    <citation type="submission" date="2020-04" db="EMBL/GenBank/DDBJ databases">
        <title>Genome Assembly and Annotation of Botryosphaeria dothidea sdau 11-99, a Latent Pathogen of Apple Fruit Ring Rot in China.</title>
        <authorList>
            <person name="Yu C."/>
            <person name="Diao Y."/>
            <person name="Lu Q."/>
            <person name="Zhao J."/>
            <person name="Cui S."/>
            <person name="Peng C."/>
            <person name="He B."/>
            <person name="Liu H."/>
        </authorList>
    </citation>
    <scope>NUCLEOTIDE SEQUENCE [LARGE SCALE GENOMIC DNA]</scope>
    <source>
        <strain evidence="8">Sdau11-99</strain>
    </source>
</reference>
<dbReference type="Pfam" id="PF00338">
    <property type="entry name" value="Ribosomal_S10"/>
    <property type="match status" value="1"/>
</dbReference>
<evidence type="ECO:0000256" key="2">
    <source>
        <dbReference type="ARBA" id="ARBA00022980"/>
    </source>
</evidence>